<name>F4S9J9_MELLP</name>
<dbReference type="InParanoid" id="F4S9J9"/>
<organism evidence="2">
    <name type="scientific">Melampsora larici-populina (strain 98AG31 / pathotype 3-4-7)</name>
    <name type="common">Poplar leaf rust fungus</name>
    <dbReference type="NCBI Taxonomy" id="747676"/>
    <lineage>
        <taxon>Eukaryota</taxon>
        <taxon>Fungi</taxon>
        <taxon>Dikarya</taxon>
        <taxon>Basidiomycota</taxon>
        <taxon>Pucciniomycotina</taxon>
        <taxon>Pucciniomycetes</taxon>
        <taxon>Pucciniales</taxon>
        <taxon>Melampsoraceae</taxon>
        <taxon>Melampsora</taxon>
    </lineage>
</organism>
<protein>
    <submittedName>
        <fullName evidence="1">Uncharacterized protein</fullName>
    </submittedName>
</protein>
<proteinExistence type="predicted"/>
<dbReference type="GeneID" id="18931185"/>
<dbReference type="OrthoDB" id="10336779at2759"/>
<dbReference type="VEuPathDB" id="FungiDB:MELLADRAFT_69144"/>
<reference evidence="2" key="1">
    <citation type="journal article" date="2011" name="Proc. Natl. Acad. Sci. U.S.A.">
        <title>Obligate biotrophy features unraveled by the genomic analysis of rust fungi.</title>
        <authorList>
            <person name="Duplessis S."/>
            <person name="Cuomo C.A."/>
            <person name="Lin Y.-C."/>
            <person name="Aerts A."/>
            <person name="Tisserant E."/>
            <person name="Veneault-Fourrey C."/>
            <person name="Joly D.L."/>
            <person name="Hacquard S."/>
            <person name="Amselem J."/>
            <person name="Cantarel B.L."/>
            <person name="Chiu R."/>
            <person name="Coutinho P.M."/>
            <person name="Feau N."/>
            <person name="Field M."/>
            <person name="Frey P."/>
            <person name="Gelhaye E."/>
            <person name="Goldberg J."/>
            <person name="Grabherr M.G."/>
            <person name="Kodira C.D."/>
            <person name="Kohler A."/>
            <person name="Kuees U."/>
            <person name="Lindquist E.A."/>
            <person name="Lucas S.M."/>
            <person name="Mago R."/>
            <person name="Mauceli E."/>
            <person name="Morin E."/>
            <person name="Murat C."/>
            <person name="Pangilinan J.L."/>
            <person name="Park R."/>
            <person name="Pearson M."/>
            <person name="Quesneville H."/>
            <person name="Rouhier N."/>
            <person name="Sakthikumar S."/>
            <person name="Salamov A.A."/>
            <person name="Schmutz J."/>
            <person name="Selles B."/>
            <person name="Shapiro H."/>
            <person name="Tanguay P."/>
            <person name="Tuskan G.A."/>
            <person name="Henrissat B."/>
            <person name="Van de Peer Y."/>
            <person name="Rouze P."/>
            <person name="Ellis J.G."/>
            <person name="Dodds P.N."/>
            <person name="Schein J.E."/>
            <person name="Zhong S."/>
            <person name="Hamelin R.C."/>
            <person name="Grigoriev I.V."/>
            <person name="Szabo L.J."/>
            <person name="Martin F."/>
        </authorList>
    </citation>
    <scope>NUCLEOTIDE SEQUENCE [LARGE SCALE GENOMIC DNA]</scope>
    <source>
        <strain evidence="2">98AG31 / pathotype 3-4-7</strain>
    </source>
</reference>
<dbReference type="KEGG" id="mlr:MELLADRAFT_69144"/>
<gene>
    <name evidence="1" type="ORF">MELLADRAFT_69144</name>
</gene>
<dbReference type="AlphaFoldDB" id="F4S9J9"/>
<keyword evidence="2" id="KW-1185">Reference proteome</keyword>
<dbReference type="RefSeq" id="XP_007418048.1">
    <property type="nucleotide sequence ID" value="XM_007417986.1"/>
</dbReference>
<accession>F4S9J9</accession>
<sequence length="132" mass="15112">MSYSELLKHVQSIQRVYDELPSTSNGVQKQHLPSLILDIWYADATILDVESGKNLVDSEVESWLEALETKRIVLDQLEKISIEFDLEIPLVDYLPAPGSEDWLRLFEAAHRMIDDSKVIQTQSNSPEDEKRG</sequence>
<evidence type="ECO:0000313" key="1">
    <source>
        <dbReference type="EMBL" id="EGF98651.1"/>
    </source>
</evidence>
<evidence type="ECO:0000313" key="2">
    <source>
        <dbReference type="Proteomes" id="UP000001072"/>
    </source>
</evidence>
<dbReference type="EMBL" id="GL883171">
    <property type="protein sequence ID" value="EGF98651.1"/>
    <property type="molecule type" value="Genomic_DNA"/>
</dbReference>
<dbReference type="HOGENOM" id="CLU_091422_0_0_1"/>
<dbReference type="Proteomes" id="UP000001072">
    <property type="component" value="Unassembled WGS sequence"/>
</dbReference>